<dbReference type="RefSeq" id="WP_142527002.1">
    <property type="nucleotide sequence ID" value="NZ_CBCSJO010000003.1"/>
</dbReference>
<evidence type="ECO:0000313" key="2">
    <source>
        <dbReference type="EMBL" id="SMO47094.1"/>
    </source>
</evidence>
<name>A0A521BIX2_9SPHI</name>
<dbReference type="Gene3D" id="3.60.21.10">
    <property type="match status" value="1"/>
</dbReference>
<dbReference type="EMBL" id="FXTN01000002">
    <property type="protein sequence ID" value="SMO47094.1"/>
    <property type="molecule type" value="Genomic_DNA"/>
</dbReference>
<feature type="domain" description="Calcineurin-like phosphoesterase" evidence="1">
    <location>
        <begin position="66"/>
        <end position="271"/>
    </location>
</feature>
<dbReference type="AlphaFoldDB" id="A0A521BIX2"/>
<dbReference type="PANTHER" id="PTHR43143:SF1">
    <property type="entry name" value="SERINE_THREONINE-PROTEIN PHOSPHATASE CPPED1"/>
    <property type="match status" value="1"/>
</dbReference>
<protein>
    <submittedName>
        <fullName evidence="2">Calcineurin-like phosphoesterase</fullName>
    </submittedName>
</protein>
<reference evidence="2 3" key="1">
    <citation type="submission" date="2017-05" db="EMBL/GenBank/DDBJ databases">
        <authorList>
            <person name="Varghese N."/>
            <person name="Submissions S."/>
        </authorList>
    </citation>
    <scope>NUCLEOTIDE SEQUENCE [LARGE SCALE GENOMIC DNA]</scope>
    <source>
        <strain evidence="2 3">DSM 19036</strain>
    </source>
</reference>
<dbReference type="Pfam" id="PF00149">
    <property type="entry name" value="Metallophos"/>
    <property type="match status" value="1"/>
</dbReference>
<evidence type="ECO:0000313" key="3">
    <source>
        <dbReference type="Proteomes" id="UP000320300"/>
    </source>
</evidence>
<dbReference type="InterPro" id="IPR004843">
    <property type="entry name" value="Calcineurin-like_PHP"/>
</dbReference>
<dbReference type="GO" id="GO:0016787">
    <property type="term" value="F:hydrolase activity"/>
    <property type="evidence" value="ECO:0007669"/>
    <property type="project" value="InterPro"/>
</dbReference>
<gene>
    <name evidence="2" type="ORF">SAMN06265348_102336</name>
</gene>
<dbReference type="SUPFAM" id="SSF56300">
    <property type="entry name" value="Metallo-dependent phosphatases"/>
    <property type="match status" value="1"/>
</dbReference>
<dbReference type="OrthoDB" id="9809781at2"/>
<evidence type="ECO:0000259" key="1">
    <source>
        <dbReference type="Pfam" id="PF00149"/>
    </source>
</evidence>
<organism evidence="2 3">
    <name type="scientific">Pedobacter westerhofensis</name>
    <dbReference type="NCBI Taxonomy" id="425512"/>
    <lineage>
        <taxon>Bacteria</taxon>
        <taxon>Pseudomonadati</taxon>
        <taxon>Bacteroidota</taxon>
        <taxon>Sphingobacteriia</taxon>
        <taxon>Sphingobacteriales</taxon>
        <taxon>Sphingobacteriaceae</taxon>
        <taxon>Pedobacter</taxon>
    </lineage>
</organism>
<dbReference type="Proteomes" id="UP000320300">
    <property type="component" value="Unassembled WGS sequence"/>
</dbReference>
<proteinExistence type="predicted"/>
<keyword evidence="3" id="KW-1185">Reference proteome</keyword>
<dbReference type="InterPro" id="IPR051918">
    <property type="entry name" value="STPP_CPPED1"/>
</dbReference>
<accession>A0A521BIX2</accession>
<sequence length="381" mass="42963">MLSEKKSIPTKPLFKLNQPDDNYKFQPLPSPLGKYPYRLKAGIQTQDPNKMIFQVAGDTGGLKSPAFQRLIAEQMGKQYLHPENPGEKPSFLYHVGDIVYHFGEADQYEKQFFTPYKDYPMPIFAIPGNHDSDVNPLNPVPYKSLEPFSSVFCGASPRPVPFGTDTSRKSGMQPNVYWTLQTPVANIIGLATNVPKYGVVTEEQRLWFIEELKHAAAEHQEKAIIIALHHAPYSADFNHSSSLPMITFLENAFDEAGVYPDLVMSGHVHNYQRFSKSYGGGKTTPYIVCGAGGFDELHWLAEADDVLYTSKSDIFDTVKLENFCTMQHGFLNIEITKTEEGHQIGGKYYAIPHEGLQPGEDAYLYDEFVYFCNHENEQAVQ</sequence>
<dbReference type="PANTHER" id="PTHR43143">
    <property type="entry name" value="METALLOPHOSPHOESTERASE, CALCINEURIN SUPERFAMILY"/>
    <property type="match status" value="1"/>
</dbReference>
<dbReference type="InterPro" id="IPR029052">
    <property type="entry name" value="Metallo-depent_PP-like"/>
</dbReference>